<feature type="coiled-coil region" evidence="1">
    <location>
        <begin position="667"/>
        <end position="694"/>
    </location>
</feature>
<dbReference type="Pfam" id="PF01926">
    <property type="entry name" value="MMR_HSR1"/>
    <property type="match status" value="1"/>
</dbReference>
<evidence type="ECO:0000313" key="3">
    <source>
        <dbReference type="EMBL" id="CAD8200857.1"/>
    </source>
</evidence>
<dbReference type="AlphaFoldDB" id="A0A8S1XJ04"/>
<organism evidence="3 4">
    <name type="scientific">Paramecium pentaurelia</name>
    <dbReference type="NCBI Taxonomy" id="43138"/>
    <lineage>
        <taxon>Eukaryota</taxon>
        <taxon>Sar</taxon>
        <taxon>Alveolata</taxon>
        <taxon>Ciliophora</taxon>
        <taxon>Intramacronucleata</taxon>
        <taxon>Oligohymenophorea</taxon>
        <taxon>Peniculida</taxon>
        <taxon>Parameciidae</taxon>
        <taxon>Paramecium</taxon>
    </lineage>
</organism>
<evidence type="ECO:0000259" key="2">
    <source>
        <dbReference type="Pfam" id="PF01926"/>
    </source>
</evidence>
<dbReference type="InterPro" id="IPR006073">
    <property type="entry name" value="GTP-bd"/>
</dbReference>
<evidence type="ECO:0000256" key="1">
    <source>
        <dbReference type="SAM" id="Coils"/>
    </source>
</evidence>
<dbReference type="EMBL" id="CAJJDO010000126">
    <property type="protein sequence ID" value="CAD8200857.1"/>
    <property type="molecule type" value="Genomic_DNA"/>
</dbReference>
<protein>
    <recommendedName>
        <fullName evidence="2">G domain-containing protein</fullName>
    </recommendedName>
</protein>
<dbReference type="OrthoDB" id="312663at2759"/>
<feature type="domain" description="G" evidence="2">
    <location>
        <begin position="451"/>
        <end position="546"/>
    </location>
</feature>
<keyword evidence="4" id="KW-1185">Reference proteome</keyword>
<dbReference type="GO" id="GO:0005525">
    <property type="term" value="F:GTP binding"/>
    <property type="evidence" value="ECO:0007669"/>
    <property type="project" value="InterPro"/>
</dbReference>
<name>A0A8S1XJ04_9CILI</name>
<dbReference type="Proteomes" id="UP000689195">
    <property type="component" value="Unassembled WGS sequence"/>
</dbReference>
<evidence type="ECO:0000313" key="4">
    <source>
        <dbReference type="Proteomes" id="UP000689195"/>
    </source>
</evidence>
<accession>A0A8S1XJ04</accession>
<keyword evidence="1" id="KW-0175">Coiled coil</keyword>
<proteinExistence type="predicted"/>
<sequence>MIGLQEQREILQQQNNPEQKEQQQFDNIEQATISRIFKELEEIRQFQKKRALEIKKNKDLCLFYFNLTEDQNCQIELKEYIKPKIIDQWQDGFIGEVKDTQIIVYFQNLMQNNDKQSEGLNYYELSKIKLFMKSFLQQNKFKKLNFIVQFNNEENQEKLNQKIKHRIFQLFEGFFEVQEEDQDIFIFCLLNNKRNNYGHQNECQENNSYTKEGYIYSLNEKEKPSKPQPINSSQITIEYFNQISENKINVIQMDWYFKQIGFSCIQYIQSKVNIVFYEYSQSLYILRKQIKNLLEVQINLNDEANLNEYIREYLNNLKQLIFKIKKYINAEKENLNFQQLCHNLKYIISYYLKKLVENLNKIKDIPNISWKIEKYNCLNFNVDFTNNDMNLLDYFKEYYTFDYIKEIFKLLEKSLVFWLHHYESFIPQRLSYISNFIENQNGQNNQNSLNVVVLGITRVGKSTLLNIIHDPNNMKLIQTSSGRYCFDVINNDKLFEISHENNSKTSSINEFQINIGKSDLKFIDTPGFIDTIEERRLINQIKMFQRIIELDKKKTDLQSTIKHTNSFFDEQLNIKQLKQILIPVFIKVNEAIMGEIKNKWESSTMQNCNSEQEKEFLRVIKNKIDNNQYITLFKAEKYFISSLEQLKIDKQAIIDKIMKEKHNEESQKEIQDKYQKIELQIKDLEVNKEKIEYQIINSDINKIRNEIFTQCQVLFDQQKKQKVDFNFKLKLTPSMENSLYIVLKHLSQINNYVDELISNAIINDILFKQRPLEKIDDLLKYVQVQLNRFDQQEINSEKLWLELSKYLDLPKDQEFLYEQLSQIQKLEQLNKFGQKFQIELQQFVELKQKIQMLQEIVKDTIEIDIKNDIKKNMSFFRWSKEPTQQELEFEIRKQDHKIQELIRNKYLDKIK</sequence>
<reference evidence="3" key="1">
    <citation type="submission" date="2021-01" db="EMBL/GenBank/DDBJ databases">
        <authorList>
            <consortium name="Genoscope - CEA"/>
            <person name="William W."/>
        </authorList>
    </citation>
    <scope>NUCLEOTIDE SEQUENCE</scope>
</reference>
<gene>
    <name evidence="3" type="ORF">PPENT_87.1.T1260025</name>
</gene>
<comment type="caution">
    <text evidence="3">The sequence shown here is derived from an EMBL/GenBank/DDBJ whole genome shotgun (WGS) entry which is preliminary data.</text>
</comment>